<protein>
    <submittedName>
        <fullName evidence="1">Uncharacterized protein</fullName>
    </submittedName>
</protein>
<organism evidence="1 2">
    <name type="scientific">Araneus ventricosus</name>
    <name type="common">Orbweaver spider</name>
    <name type="synonym">Epeira ventricosa</name>
    <dbReference type="NCBI Taxonomy" id="182803"/>
    <lineage>
        <taxon>Eukaryota</taxon>
        <taxon>Metazoa</taxon>
        <taxon>Ecdysozoa</taxon>
        <taxon>Arthropoda</taxon>
        <taxon>Chelicerata</taxon>
        <taxon>Arachnida</taxon>
        <taxon>Araneae</taxon>
        <taxon>Araneomorphae</taxon>
        <taxon>Entelegynae</taxon>
        <taxon>Araneoidea</taxon>
        <taxon>Araneidae</taxon>
        <taxon>Araneus</taxon>
    </lineage>
</organism>
<comment type="caution">
    <text evidence="1">The sequence shown here is derived from an EMBL/GenBank/DDBJ whole genome shotgun (WGS) entry which is preliminary data.</text>
</comment>
<gene>
    <name evidence="1" type="ORF">AVEN_155105_1</name>
</gene>
<proteinExistence type="predicted"/>
<keyword evidence="2" id="KW-1185">Reference proteome</keyword>
<evidence type="ECO:0000313" key="2">
    <source>
        <dbReference type="Proteomes" id="UP000499080"/>
    </source>
</evidence>
<accession>A0A4Y2A801</accession>
<name>A0A4Y2A801_ARAVE</name>
<dbReference type="Proteomes" id="UP000499080">
    <property type="component" value="Unassembled WGS sequence"/>
</dbReference>
<evidence type="ECO:0000313" key="1">
    <source>
        <dbReference type="EMBL" id="GBL75830.1"/>
    </source>
</evidence>
<dbReference type="EMBL" id="BGPR01000008">
    <property type="protein sequence ID" value="GBL75830.1"/>
    <property type="molecule type" value="Genomic_DNA"/>
</dbReference>
<sequence length="219" mass="24716">MLCNSIFFLYLYTTSTRLPPCLGIRSIRIIDSRYDFNTETEGGILGHITGYGPTLPEENTSSDRNGVSTGFLETENWFEPVDGDPDGLVFKLYLINLFFCLEHMKRSIIRLFEWTKHSVPTEEHTVRVDELFVNKNLGLRVGDAATGLKSMKCCRNRPRNSDGSGFTLLPCENWPGNRKLDSYTRSAEEALISSFNAAQYQAISLVLVAKALWNRSSIS</sequence>
<reference evidence="1 2" key="1">
    <citation type="journal article" date="2019" name="Sci. Rep.">
        <title>Orb-weaving spider Araneus ventricosus genome elucidates the spidroin gene catalogue.</title>
        <authorList>
            <person name="Kono N."/>
            <person name="Nakamura H."/>
            <person name="Ohtoshi R."/>
            <person name="Moran D.A.P."/>
            <person name="Shinohara A."/>
            <person name="Yoshida Y."/>
            <person name="Fujiwara M."/>
            <person name="Mori M."/>
            <person name="Tomita M."/>
            <person name="Arakawa K."/>
        </authorList>
    </citation>
    <scope>NUCLEOTIDE SEQUENCE [LARGE SCALE GENOMIC DNA]</scope>
</reference>
<dbReference type="AlphaFoldDB" id="A0A4Y2A801"/>